<keyword evidence="1" id="KW-0732">Signal</keyword>
<evidence type="ECO:0000256" key="1">
    <source>
        <dbReference type="SAM" id="SignalP"/>
    </source>
</evidence>
<dbReference type="OrthoDB" id="8074373at2"/>
<accession>A0A0M7B634</accession>
<dbReference type="AlphaFoldDB" id="A0A0M7B634"/>
<feature type="chain" id="PRO_5005809748" evidence="1">
    <location>
        <begin position="20"/>
        <end position="235"/>
    </location>
</feature>
<dbReference type="Gene3D" id="2.30.30.40">
    <property type="entry name" value="SH3 Domains"/>
    <property type="match status" value="1"/>
</dbReference>
<sequence length="235" mass="25198">MTRLLLLFLACLFAVPAAAQSVRNDDIFSAALHDGPGTTFRVLGRLVPGEEAELGRCVEGAEWCLVSTDTKWGWVQMSGMSNVVGRGPEAEPILPEAPIFEQVLPGPAPDPAPDLEDAPESLRAGIETGTRLERTPDILQTPVLPVPGVVVPDVVTMVPRMFSTTQAFRNVTPGIVNLRAGPGTDYETVGELQPGEGGRIDVCDVAETWCRLDGSGRDGAWVKMTLMGIRRIDIP</sequence>
<dbReference type="RefSeq" id="WP_055662600.1">
    <property type="nucleotide sequence ID" value="NZ_CYPR01000055.1"/>
</dbReference>
<keyword evidence="3" id="KW-1185">Reference proteome</keyword>
<reference evidence="2 3" key="1">
    <citation type="submission" date="2015-09" db="EMBL/GenBank/DDBJ databases">
        <authorList>
            <person name="Jackson K.R."/>
            <person name="Lunt B.L."/>
            <person name="Fisher J.N.B."/>
            <person name="Gardner A.V."/>
            <person name="Bailey M.E."/>
            <person name="Deus L.M."/>
            <person name="Earl A.S."/>
            <person name="Gibby P.D."/>
            <person name="Hartmann K.A."/>
            <person name="Liu J.E."/>
            <person name="Manci A.M."/>
            <person name="Nielsen D.A."/>
            <person name="Solomon M.B."/>
            <person name="Breakwell D.P."/>
            <person name="Burnett S.H."/>
            <person name="Grose J.H."/>
        </authorList>
    </citation>
    <scope>NUCLEOTIDE SEQUENCE [LARGE SCALE GENOMIC DNA]</scope>
    <source>
        <strain evidence="2 3">CECT 7799</strain>
    </source>
</reference>
<dbReference type="InterPro" id="IPR010466">
    <property type="entry name" value="DUF1058"/>
</dbReference>
<dbReference type="STRING" id="313367.JSE7799_00952"/>
<feature type="signal peptide" evidence="1">
    <location>
        <begin position="1"/>
        <end position="19"/>
    </location>
</feature>
<gene>
    <name evidence="2" type="ORF">JSE7799_00952</name>
</gene>
<protein>
    <submittedName>
        <fullName evidence="2">SH3 domain protein</fullName>
    </submittedName>
</protein>
<evidence type="ECO:0000313" key="3">
    <source>
        <dbReference type="Proteomes" id="UP000049455"/>
    </source>
</evidence>
<proteinExistence type="predicted"/>
<dbReference type="Pfam" id="PF06347">
    <property type="entry name" value="SH3_4"/>
    <property type="match status" value="1"/>
</dbReference>
<name>A0A0M7B634_9RHOB</name>
<organism evidence="2 3">
    <name type="scientific">Jannaschia seosinensis</name>
    <dbReference type="NCBI Taxonomy" id="313367"/>
    <lineage>
        <taxon>Bacteria</taxon>
        <taxon>Pseudomonadati</taxon>
        <taxon>Pseudomonadota</taxon>
        <taxon>Alphaproteobacteria</taxon>
        <taxon>Rhodobacterales</taxon>
        <taxon>Roseobacteraceae</taxon>
        <taxon>Jannaschia</taxon>
    </lineage>
</organism>
<evidence type="ECO:0000313" key="2">
    <source>
        <dbReference type="EMBL" id="CUH32803.1"/>
    </source>
</evidence>
<dbReference type="EMBL" id="CYPR01000055">
    <property type="protein sequence ID" value="CUH32803.1"/>
    <property type="molecule type" value="Genomic_DNA"/>
</dbReference>
<dbReference type="Proteomes" id="UP000049455">
    <property type="component" value="Unassembled WGS sequence"/>
</dbReference>